<dbReference type="EC" id="3.4.21.53" evidence="2"/>
<dbReference type="KEGG" id="dfo:Dform_02019"/>
<proteinExistence type="predicted"/>
<accession>A0A1P8FA46</accession>
<keyword evidence="3" id="KW-1185">Reference proteome</keyword>
<dbReference type="GO" id="GO:0006508">
    <property type="term" value="P:proteolysis"/>
    <property type="evidence" value="ECO:0007669"/>
    <property type="project" value="UniProtKB-KW"/>
</dbReference>
<dbReference type="AlphaFoldDB" id="A0A1P8FA46"/>
<sequence>MMIEKLRNCFDEMVVYKDLKRSNFFSALSLPSFMRDWLLKKFEDENGHFDSEELVRFIRTYLPRKDDWTSIKNQVVIEHERVKFLAKVSVDIDIRTSVVSFALPDFGLTSKDTIIEDSVWQICKEDLVRGRETWGMVEIGYRPPDDYDMEFSKNKAKGANRGKIKLTAFKTFCPYTIDIDYYKDARREFTTTEWLDVLLGAVDYNASGYLGDEEKKLTMLTRLLPFVEKRLNLIELAPKGTGKSYLFGRVSRFGWLSSGGVMSRAKMFYDQNKRVEGLVSGNDFITLDEVQTISFPDVDEMRAALKGYLESGIFTVGNYEGTAEAAVILCGNIKKETMDEDGFANMFEELPSVFHESALIERFHGFIKGWNIPRMNDDLKIAGWALNSEYFCSIMHELRDDMSYRAIVDELVEVPEAADTRDTEAVKRIATAYLKLLFPQVRSADDISAREFKRYCLDRARKMRDTIKYQLGILDVEYRGKDIPAFSVRPDLEEVV</sequence>
<dbReference type="RefSeq" id="WP_335583010.1">
    <property type="nucleotide sequence ID" value="NZ_CP018258.1"/>
</dbReference>
<organism evidence="2 3">
    <name type="scientific">Dehalogenimonas formicexedens</name>
    <dbReference type="NCBI Taxonomy" id="1839801"/>
    <lineage>
        <taxon>Bacteria</taxon>
        <taxon>Bacillati</taxon>
        <taxon>Chloroflexota</taxon>
        <taxon>Dehalococcoidia</taxon>
        <taxon>Dehalococcoidales</taxon>
        <taxon>Dehalococcoidaceae</taxon>
        <taxon>Dehalogenimonas</taxon>
    </lineage>
</organism>
<feature type="domain" description="BREX system Lon protease-like BrxL N-terminal" evidence="1">
    <location>
        <begin position="9"/>
        <end position="141"/>
    </location>
</feature>
<dbReference type="Pfam" id="PF13337">
    <property type="entry name" value="BrxL_ATPase"/>
    <property type="match status" value="1"/>
</dbReference>
<dbReference type="Pfam" id="PF20442">
    <property type="entry name" value="BrxL_N"/>
    <property type="match status" value="1"/>
</dbReference>
<dbReference type="InterPro" id="IPR046838">
    <property type="entry name" value="BrxL_N"/>
</dbReference>
<dbReference type="Proteomes" id="UP000185934">
    <property type="component" value="Chromosome"/>
</dbReference>
<evidence type="ECO:0000313" key="2">
    <source>
        <dbReference type="EMBL" id="APV45332.1"/>
    </source>
</evidence>
<reference evidence="3" key="1">
    <citation type="submission" date="2016-11" db="EMBL/GenBank/DDBJ databases">
        <title>Dehalogenimonas formicexedens sp. nov., a chlorinated alkane respiring bacterium isolated from contaminated groundwater.</title>
        <authorList>
            <person name="Key T.A."/>
            <person name="Bowman K.S."/>
            <person name="Lee I."/>
            <person name="Chun J."/>
            <person name="Albuquerque L."/>
            <person name="da Costa M.S."/>
            <person name="Rainey F.A."/>
            <person name="Moe W.M."/>
        </authorList>
    </citation>
    <scope>NUCLEOTIDE SEQUENCE [LARGE SCALE GENOMIC DNA]</scope>
    <source>
        <strain evidence="3">NSZ-14</strain>
    </source>
</reference>
<dbReference type="STRING" id="1839801.Dform_02019"/>
<name>A0A1P8FA46_9CHLR</name>
<dbReference type="EMBL" id="CP018258">
    <property type="protein sequence ID" value="APV45332.1"/>
    <property type="molecule type" value="Genomic_DNA"/>
</dbReference>
<evidence type="ECO:0000313" key="3">
    <source>
        <dbReference type="Proteomes" id="UP000185934"/>
    </source>
</evidence>
<keyword evidence="2" id="KW-0378">Hydrolase</keyword>
<gene>
    <name evidence="2" type="primary">lon</name>
    <name evidence="2" type="ORF">Dform_02019</name>
</gene>
<protein>
    <submittedName>
        <fullName evidence="2">ATP-dependent Lon protease</fullName>
        <ecNumber evidence="2">3.4.21.53</ecNumber>
    </submittedName>
</protein>
<dbReference type="GO" id="GO:0004252">
    <property type="term" value="F:serine-type endopeptidase activity"/>
    <property type="evidence" value="ECO:0007669"/>
    <property type="project" value="UniProtKB-EC"/>
</dbReference>
<keyword evidence="2" id="KW-0645">Protease</keyword>
<evidence type="ECO:0000259" key="1">
    <source>
        <dbReference type="Pfam" id="PF20442"/>
    </source>
</evidence>
<dbReference type="NCBIfam" id="TIGR02688">
    <property type="entry name" value="BREX system Lon protease-like protein BrxL"/>
    <property type="match status" value="1"/>
</dbReference>
<dbReference type="InterPro" id="IPR014061">
    <property type="entry name" value="BrxL-like"/>
</dbReference>